<dbReference type="AlphaFoldDB" id="A0A9D9EF43"/>
<accession>A0A9D9EF43</accession>
<evidence type="ECO:0000313" key="2">
    <source>
        <dbReference type="EMBL" id="MBO8446976.1"/>
    </source>
</evidence>
<protein>
    <recommendedName>
        <fullName evidence="4">Tetratricopeptide repeat protein</fullName>
    </recommendedName>
</protein>
<evidence type="ECO:0008006" key="4">
    <source>
        <dbReference type="Google" id="ProtNLM"/>
    </source>
</evidence>
<sequence>MTIKQLIQYLENPCEVQAKDIPDLKNLCSQYPYFYQAKALYLKYLKDSDDLQFNPALKDTALLSPDRTVLYNLMQKQAMDKQTWQEHPGTDTRADESAQELHDATAPAGTPAGKAAPSAHVRAMETEYKLDESDISQDHKLKHQDLIDKFIAADPHIRPVGSVPLSSEDANAQAGTLDISYTDEDITDSVFSESLARIYIKQKQYAKAIRIFEKLNLKYPEKSTYFADQIRFLNKVINNS</sequence>
<gene>
    <name evidence="2" type="ORF">IAC32_04430</name>
</gene>
<comment type="caution">
    <text evidence="2">The sequence shown here is derived from an EMBL/GenBank/DDBJ whole genome shotgun (WGS) entry which is preliminary data.</text>
</comment>
<reference evidence="2" key="1">
    <citation type="submission" date="2020-10" db="EMBL/GenBank/DDBJ databases">
        <authorList>
            <person name="Gilroy R."/>
        </authorList>
    </citation>
    <scope>NUCLEOTIDE SEQUENCE</scope>
    <source>
        <strain evidence="2">D3-1215</strain>
    </source>
</reference>
<feature type="compositionally biased region" description="Basic and acidic residues" evidence="1">
    <location>
        <begin position="88"/>
        <end position="103"/>
    </location>
</feature>
<name>A0A9D9EF43_9BACT</name>
<dbReference type="Proteomes" id="UP000823637">
    <property type="component" value="Unassembled WGS sequence"/>
</dbReference>
<organism evidence="2 3">
    <name type="scientific">Candidatus Enterocola intestinipullorum</name>
    <dbReference type="NCBI Taxonomy" id="2840783"/>
    <lineage>
        <taxon>Bacteria</taxon>
        <taxon>Pseudomonadati</taxon>
        <taxon>Bacteroidota</taxon>
        <taxon>Bacteroidia</taxon>
        <taxon>Bacteroidales</taxon>
        <taxon>Candidatus Enterocola</taxon>
    </lineage>
</organism>
<proteinExistence type="predicted"/>
<reference evidence="2" key="2">
    <citation type="journal article" date="2021" name="PeerJ">
        <title>Extensive microbial diversity within the chicken gut microbiome revealed by metagenomics and culture.</title>
        <authorList>
            <person name="Gilroy R."/>
            <person name="Ravi A."/>
            <person name="Getino M."/>
            <person name="Pursley I."/>
            <person name="Horton D.L."/>
            <person name="Alikhan N.F."/>
            <person name="Baker D."/>
            <person name="Gharbi K."/>
            <person name="Hall N."/>
            <person name="Watson M."/>
            <person name="Adriaenssens E.M."/>
            <person name="Foster-Nyarko E."/>
            <person name="Jarju S."/>
            <person name="Secka A."/>
            <person name="Antonio M."/>
            <person name="Oren A."/>
            <person name="Chaudhuri R.R."/>
            <person name="La Ragione R."/>
            <person name="Hildebrand F."/>
            <person name="Pallen M.J."/>
        </authorList>
    </citation>
    <scope>NUCLEOTIDE SEQUENCE</scope>
    <source>
        <strain evidence="2">D3-1215</strain>
    </source>
</reference>
<evidence type="ECO:0000256" key="1">
    <source>
        <dbReference type="SAM" id="MobiDB-lite"/>
    </source>
</evidence>
<feature type="region of interest" description="Disordered" evidence="1">
    <location>
        <begin position="80"/>
        <end position="117"/>
    </location>
</feature>
<evidence type="ECO:0000313" key="3">
    <source>
        <dbReference type="Proteomes" id="UP000823637"/>
    </source>
</evidence>
<feature type="compositionally biased region" description="Low complexity" evidence="1">
    <location>
        <begin position="104"/>
        <end position="117"/>
    </location>
</feature>
<dbReference type="EMBL" id="JADIMR010000069">
    <property type="protein sequence ID" value="MBO8446976.1"/>
    <property type="molecule type" value="Genomic_DNA"/>
</dbReference>